<reference evidence="2 3" key="1">
    <citation type="journal article" date="2019" name="Nat. Ecol. Evol.">
        <title>Megaphylogeny resolves global patterns of mushroom evolution.</title>
        <authorList>
            <person name="Varga T."/>
            <person name="Krizsan K."/>
            <person name="Foldi C."/>
            <person name="Dima B."/>
            <person name="Sanchez-Garcia M."/>
            <person name="Sanchez-Ramirez S."/>
            <person name="Szollosi G.J."/>
            <person name="Szarkandi J.G."/>
            <person name="Papp V."/>
            <person name="Albert L."/>
            <person name="Andreopoulos W."/>
            <person name="Angelini C."/>
            <person name="Antonin V."/>
            <person name="Barry K.W."/>
            <person name="Bougher N.L."/>
            <person name="Buchanan P."/>
            <person name="Buyck B."/>
            <person name="Bense V."/>
            <person name="Catcheside P."/>
            <person name="Chovatia M."/>
            <person name="Cooper J."/>
            <person name="Damon W."/>
            <person name="Desjardin D."/>
            <person name="Finy P."/>
            <person name="Geml J."/>
            <person name="Haridas S."/>
            <person name="Hughes K."/>
            <person name="Justo A."/>
            <person name="Karasinski D."/>
            <person name="Kautmanova I."/>
            <person name="Kiss B."/>
            <person name="Kocsube S."/>
            <person name="Kotiranta H."/>
            <person name="LaButti K.M."/>
            <person name="Lechner B.E."/>
            <person name="Liimatainen K."/>
            <person name="Lipzen A."/>
            <person name="Lukacs Z."/>
            <person name="Mihaltcheva S."/>
            <person name="Morgado L.N."/>
            <person name="Niskanen T."/>
            <person name="Noordeloos M.E."/>
            <person name="Ohm R.A."/>
            <person name="Ortiz-Santana B."/>
            <person name="Ovrebo C."/>
            <person name="Racz N."/>
            <person name="Riley R."/>
            <person name="Savchenko A."/>
            <person name="Shiryaev A."/>
            <person name="Soop K."/>
            <person name="Spirin V."/>
            <person name="Szebenyi C."/>
            <person name="Tomsovsky M."/>
            <person name="Tulloss R.E."/>
            <person name="Uehling J."/>
            <person name="Grigoriev I.V."/>
            <person name="Vagvolgyi C."/>
            <person name="Papp T."/>
            <person name="Martin F.M."/>
            <person name="Miettinen O."/>
            <person name="Hibbett D.S."/>
            <person name="Nagy L.G."/>
        </authorList>
    </citation>
    <scope>NUCLEOTIDE SEQUENCE [LARGE SCALE GENOMIC DNA]</scope>
    <source>
        <strain evidence="2 3">FP101781</strain>
    </source>
</reference>
<dbReference type="EMBL" id="QPFP01000004">
    <property type="protein sequence ID" value="TEB37133.1"/>
    <property type="molecule type" value="Genomic_DNA"/>
</dbReference>
<organism evidence="2 3">
    <name type="scientific">Coprinellus micaceus</name>
    <name type="common">Glistening ink-cap mushroom</name>
    <name type="synonym">Coprinus micaceus</name>
    <dbReference type="NCBI Taxonomy" id="71717"/>
    <lineage>
        <taxon>Eukaryota</taxon>
        <taxon>Fungi</taxon>
        <taxon>Dikarya</taxon>
        <taxon>Basidiomycota</taxon>
        <taxon>Agaricomycotina</taxon>
        <taxon>Agaricomycetes</taxon>
        <taxon>Agaricomycetidae</taxon>
        <taxon>Agaricales</taxon>
        <taxon>Agaricineae</taxon>
        <taxon>Psathyrellaceae</taxon>
        <taxon>Coprinellus</taxon>
    </lineage>
</organism>
<protein>
    <recommendedName>
        <fullName evidence="4">F-box domain-containing protein</fullName>
    </recommendedName>
</protein>
<keyword evidence="3" id="KW-1185">Reference proteome</keyword>
<dbReference type="STRING" id="71717.A0A4Y7TSH2"/>
<keyword evidence="1" id="KW-0175">Coiled coil</keyword>
<dbReference type="OrthoDB" id="3351939at2759"/>
<dbReference type="Proteomes" id="UP000298030">
    <property type="component" value="Unassembled WGS sequence"/>
</dbReference>
<name>A0A4Y7TSH2_COPMI</name>
<sequence>MKEFEAAQRVIDAQIEQVDADIAQCRSNIELLEAEKVELKRRRNALAPIATLPPEIITQIFSSSLTRIPHSELSAFHHYSRDYFVPEEKLEDVQMHEVTYQALLRPNIFTLCHISHGWKETAVGCQRLWSSIQVQPKTSPEVVSMMWRNAGELPVALDFVALAEDRETVDPRSFPVFSLLRDLLQSKIDRFKSIGIYCFEPELVNALHGRAGHLEALVVVGKVFDWFDDPVAYDQLVMGGAPNLRRLEVKGLTIPWASPLLALSPRLTHVVLTDPPVSTPESIADLVSFLRRLPNLNYLKLEIQIENDFEEGMVFSLARTADRTPIYFPKLHTLDLCSDDSGPIAAILSLLHVPRDIHSLTIICGTANDPNLDEAVLKISSCGRDPSDYVSPEEVEIDSLSATCWREQQFKWQVKGCGMFSRNTLALESKPAWVYIRAGNLMPRVPWSFTRLRSISVLCLPAPDDFWTTLSTLESLEIVRVGAPGAEPFFKALSKEPTRGAGASPNSSYGRSAAQVEAQANLSVTSFPALRAVWFEQWSSDGSQLLGGSAGSPTIADHTMTFVERFVGALKTRGSPVHLEETRIRSSPSDWLPHDALNILFPVTQCFIWGDRVYVRNLAQRGPLNGQD</sequence>
<evidence type="ECO:0000313" key="3">
    <source>
        <dbReference type="Proteomes" id="UP000298030"/>
    </source>
</evidence>
<dbReference type="InterPro" id="IPR032675">
    <property type="entry name" value="LRR_dom_sf"/>
</dbReference>
<evidence type="ECO:0008006" key="4">
    <source>
        <dbReference type="Google" id="ProtNLM"/>
    </source>
</evidence>
<proteinExistence type="predicted"/>
<dbReference type="Gene3D" id="3.80.10.10">
    <property type="entry name" value="Ribonuclease Inhibitor"/>
    <property type="match status" value="1"/>
</dbReference>
<feature type="coiled-coil region" evidence="1">
    <location>
        <begin position="15"/>
        <end position="42"/>
    </location>
</feature>
<evidence type="ECO:0000313" key="2">
    <source>
        <dbReference type="EMBL" id="TEB37133.1"/>
    </source>
</evidence>
<gene>
    <name evidence="2" type="ORF">FA13DRAFT_1726262</name>
</gene>
<accession>A0A4Y7TSH2</accession>
<comment type="caution">
    <text evidence="2">The sequence shown here is derived from an EMBL/GenBank/DDBJ whole genome shotgun (WGS) entry which is preliminary data.</text>
</comment>
<dbReference type="AlphaFoldDB" id="A0A4Y7TSH2"/>
<evidence type="ECO:0000256" key="1">
    <source>
        <dbReference type="SAM" id="Coils"/>
    </source>
</evidence>